<keyword evidence="2" id="KW-1185">Reference proteome</keyword>
<dbReference type="Proteomes" id="UP001179952">
    <property type="component" value="Unassembled WGS sequence"/>
</dbReference>
<reference evidence="1" key="1">
    <citation type="journal article" date="2023" name="Nat. Commun.">
        <title>Diploid and tetraploid genomes of Acorus and the evolution of monocots.</title>
        <authorList>
            <person name="Ma L."/>
            <person name="Liu K.W."/>
            <person name="Li Z."/>
            <person name="Hsiao Y.Y."/>
            <person name="Qi Y."/>
            <person name="Fu T."/>
            <person name="Tang G.D."/>
            <person name="Zhang D."/>
            <person name="Sun W.H."/>
            <person name="Liu D.K."/>
            <person name="Li Y."/>
            <person name="Chen G.Z."/>
            <person name="Liu X.D."/>
            <person name="Liao X.Y."/>
            <person name="Jiang Y.T."/>
            <person name="Yu X."/>
            <person name="Hao Y."/>
            <person name="Huang J."/>
            <person name="Zhao X.W."/>
            <person name="Ke S."/>
            <person name="Chen Y.Y."/>
            <person name="Wu W.L."/>
            <person name="Hsu J.L."/>
            <person name="Lin Y.F."/>
            <person name="Huang M.D."/>
            <person name="Li C.Y."/>
            <person name="Huang L."/>
            <person name="Wang Z.W."/>
            <person name="Zhao X."/>
            <person name="Zhong W.Y."/>
            <person name="Peng D.H."/>
            <person name="Ahmad S."/>
            <person name="Lan S."/>
            <person name="Zhang J.S."/>
            <person name="Tsai W.C."/>
            <person name="Van de Peer Y."/>
            <person name="Liu Z.J."/>
        </authorList>
    </citation>
    <scope>NUCLEOTIDE SEQUENCE</scope>
    <source>
        <strain evidence="1">SCP</strain>
    </source>
</reference>
<evidence type="ECO:0000313" key="1">
    <source>
        <dbReference type="EMBL" id="KAK1273134.1"/>
    </source>
</evidence>
<gene>
    <name evidence="1" type="ORF">QJS04_geneDACA012396</name>
</gene>
<accession>A0AAV9B8W3</accession>
<name>A0AAV9B8W3_ACOGR</name>
<proteinExistence type="predicted"/>
<dbReference type="EMBL" id="JAUJYN010000004">
    <property type="protein sequence ID" value="KAK1273134.1"/>
    <property type="molecule type" value="Genomic_DNA"/>
</dbReference>
<reference evidence="1" key="2">
    <citation type="submission" date="2023-06" db="EMBL/GenBank/DDBJ databases">
        <authorList>
            <person name="Ma L."/>
            <person name="Liu K.-W."/>
            <person name="Li Z."/>
            <person name="Hsiao Y.-Y."/>
            <person name="Qi Y."/>
            <person name="Fu T."/>
            <person name="Tang G."/>
            <person name="Zhang D."/>
            <person name="Sun W.-H."/>
            <person name="Liu D.-K."/>
            <person name="Li Y."/>
            <person name="Chen G.-Z."/>
            <person name="Liu X.-D."/>
            <person name="Liao X.-Y."/>
            <person name="Jiang Y.-T."/>
            <person name="Yu X."/>
            <person name="Hao Y."/>
            <person name="Huang J."/>
            <person name="Zhao X.-W."/>
            <person name="Ke S."/>
            <person name="Chen Y.-Y."/>
            <person name="Wu W.-L."/>
            <person name="Hsu J.-L."/>
            <person name="Lin Y.-F."/>
            <person name="Huang M.-D."/>
            <person name="Li C.-Y."/>
            <person name="Huang L."/>
            <person name="Wang Z.-W."/>
            <person name="Zhao X."/>
            <person name="Zhong W.-Y."/>
            <person name="Peng D.-H."/>
            <person name="Ahmad S."/>
            <person name="Lan S."/>
            <person name="Zhang J.-S."/>
            <person name="Tsai W.-C."/>
            <person name="Van De Peer Y."/>
            <person name="Liu Z.-J."/>
        </authorList>
    </citation>
    <scope>NUCLEOTIDE SEQUENCE</scope>
    <source>
        <strain evidence="1">SCP</strain>
        <tissue evidence="1">Leaves</tissue>
    </source>
</reference>
<comment type="caution">
    <text evidence="1">The sequence shown here is derived from an EMBL/GenBank/DDBJ whole genome shotgun (WGS) entry which is preliminary data.</text>
</comment>
<dbReference type="AlphaFoldDB" id="A0AAV9B8W3"/>
<protein>
    <submittedName>
        <fullName evidence="1">Uncharacterized protein</fullName>
    </submittedName>
</protein>
<organism evidence="1 2">
    <name type="scientific">Acorus gramineus</name>
    <name type="common">Dwarf sweet flag</name>
    <dbReference type="NCBI Taxonomy" id="55184"/>
    <lineage>
        <taxon>Eukaryota</taxon>
        <taxon>Viridiplantae</taxon>
        <taxon>Streptophyta</taxon>
        <taxon>Embryophyta</taxon>
        <taxon>Tracheophyta</taxon>
        <taxon>Spermatophyta</taxon>
        <taxon>Magnoliopsida</taxon>
        <taxon>Liliopsida</taxon>
        <taxon>Acoraceae</taxon>
        <taxon>Acorus</taxon>
    </lineage>
</organism>
<evidence type="ECO:0000313" key="2">
    <source>
        <dbReference type="Proteomes" id="UP001179952"/>
    </source>
</evidence>
<sequence length="178" mass="19947">MEMEQNLVEQTYSDNITNIDHVKAVEEFLKCKRAATNTIHNVKLPDGSISSDPEVIKCFAIEYYKSLLSQHQASFIPELSLATKLKSEDSNHTTAGWCPLFEALVEDAWDQRCTVARESGRVPTRVITFVETRLATEVEGFCKISPNSSSIREKSQAWRKATCKGTIGRGCQDEVPSM</sequence>